<feature type="transmembrane region" description="Helical" evidence="9">
    <location>
        <begin position="60"/>
        <end position="78"/>
    </location>
</feature>
<feature type="transmembrane region" description="Helical" evidence="9">
    <location>
        <begin position="121"/>
        <end position="139"/>
    </location>
</feature>
<keyword evidence="3 9" id="KW-1003">Cell membrane</keyword>
<dbReference type="EMBL" id="FXUL01000001">
    <property type="protein sequence ID" value="SMP41328.1"/>
    <property type="molecule type" value="Genomic_DNA"/>
</dbReference>
<dbReference type="InterPro" id="IPR003010">
    <property type="entry name" value="C-N_Hydrolase"/>
</dbReference>
<keyword evidence="8 9" id="KW-0012">Acyltransferase</keyword>
<accession>A0ABY1PPK5</accession>
<dbReference type="InterPro" id="IPR004563">
    <property type="entry name" value="Apolipo_AcylTrfase"/>
</dbReference>
<evidence type="ECO:0000256" key="9">
    <source>
        <dbReference type="HAMAP-Rule" id="MF_01148"/>
    </source>
</evidence>
<dbReference type="RefSeq" id="WP_283440243.1">
    <property type="nucleotide sequence ID" value="NZ_FXUL01000001.1"/>
</dbReference>
<dbReference type="SUPFAM" id="SSF56317">
    <property type="entry name" value="Carbon-nitrogen hydrolase"/>
    <property type="match status" value="1"/>
</dbReference>
<evidence type="ECO:0000256" key="5">
    <source>
        <dbReference type="ARBA" id="ARBA00022692"/>
    </source>
</evidence>
<proteinExistence type="inferred from homology"/>
<dbReference type="InterPro" id="IPR036526">
    <property type="entry name" value="C-N_Hydrolase_sf"/>
</dbReference>
<dbReference type="PANTHER" id="PTHR38686:SF1">
    <property type="entry name" value="APOLIPOPROTEIN N-ACYLTRANSFERASE"/>
    <property type="match status" value="1"/>
</dbReference>
<protein>
    <recommendedName>
        <fullName evidence="9">Apolipoprotein N-acyltransferase</fullName>
        <shortName evidence="9">ALP N-acyltransferase</shortName>
        <ecNumber evidence="9">2.3.1.269</ecNumber>
    </recommendedName>
</protein>
<feature type="transmembrane region" description="Helical" evidence="9">
    <location>
        <begin position="483"/>
        <end position="504"/>
    </location>
</feature>
<feature type="domain" description="CN hydrolase" evidence="10">
    <location>
        <begin position="231"/>
        <end position="476"/>
    </location>
</feature>
<evidence type="ECO:0000256" key="7">
    <source>
        <dbReference type="ARBA" id="ARBA00023136"/>
    </source>
</evidence>
<dbReference type="CDD" id="cd07571">
    <property type="entry name" value="ALP_N-acyl_transferase"/>
    <property type="match status" value="1"/>
</dbReference>
<dbReference type="Pfam" id="PF00795">
    <property type="entry name" value="CN_hydrolase"/>
    <property type="match status" value="1"/>
</dbReference>
<comment type="catalytic activity">
    <reaction evidence="9">
        <text>N-terminal S-1,2-diacyl-sn-glyceryl-L-cysteinyl-[lipoprotein] + a glycerophospholipid = N-acyl-S-1,2-diacyl-sn-glyceryl-L-cysteinyl-[lipoprotein] + a 2-acyl-sn-glycero-3-phospholipid + H(+)</text>
        <dbReference type="Rhea" id="RHEA:48228"/>
        <dbReference type="Rhea" id="RHEA-COMP:14681"/>
        <dbReference type="Rhea" id="RHEA-COMP:14684"/>
        <dbReference type="ChEBI" id="CHEBI:15378"/>
        <dbReference type="ChEBI" id="CHEBI:136912"/>
        <dbReference type="ChEBI" id="CHEBI:140656"/>
        <dbReference type="ChEBI" id="CHEBI:140657"/>
        <dbReference type="ChEBI" id="CHEBI:140660"/>
        <dbReference type="EC" id="2.3.1.269"/>
    </reaction>
</comment>
<evidence type="ECO:0000313" key="12">
    <source>
        <dbReference type="Proteomes" id="UP001158049"/>
    </source>
</evidence>
<comment type="pathway">
    <text evidence="9">Protein modification; lipoprotein biosynthesis (N-acyl transfer).</text>
</comment>
<keyword evidence="12" id="KW-1185">Reference proteome</keyword>
<dbReference type="Pfam" id="PF20154">
    <property type="entry name" value="LNT_N"/>
    <property type="match status" value="1"/>
</dbReference>
<organism evidence="11 12">
    <name type="scientific">Noviherbaspirillum suwonense</name>
    <dbReference type="NCBI Taxonomy" id="1224511"/>
    <lineage>
        <taxon>Bacteria</taxon>
        <taxon>Pseudomonadati</taxon>
        <taxon>Pseudomonadota</taxon>
        <taxon>Betaproteobacteria</taxon>
        <taxon>Burkholderiales</taxon>
        <taxon>Oxalobacteraceae</taxon>
        <taxon>Noviherbaspirillum</taxon>
    </lineage>
</organism>
<dbReference type="NCBIfam" id="TIGR00546">
    <property type="entry name" value="lnt"/>
    <property type="match status" value="1"/>
</dbReference>
<evidence type="ECO:0000256" key="6">
    <source>
        <dbReference type="ARBA" id="ARBA00022989"/>
    </source>
</evidence>
<evidence type="ECO:0000256" key="3">
    <source>
        <dbReference type="ARBA" id="ARBA00022475"/>
    </source>
</evidence>
<keyword evidence="5 9" id="KW-0812">Transmembrane</keyword>
<keyword evidence="6 9" id="KW-1133">Transmembrane helix</keyword>
<comment type="similarity">
    <text evidence="2 9">Belongs to the CN hydrolase family. Apolipoprotein N-acyltransferase subfamily.</text>
</comment>
<comment type="subcellular location">
    <subcellularLocation>
        <location evidence="1 9">Cell membrane</location>
        <topology evidence="1 9">Multi-pass membrane protein</topology>
    </subcellularLocation>
</comment>
<dbReference type="HAMAP" id="MF_01148">
    <property type="entry name" value="Lnt"/>
    <property type="match status" value="1"/>
</dbReference>
<evidence type="ECO:0000256" key="8">
    <source>
        <dbReference type="ARBA" id="ARBA00023315"/>
    </source>
</evidence>
<gene>
    <name evidence="9" type="primary">lnt</name>
    <name evidence="11" type="ORF">SAMN06295970_10178</name>
</gene>
<dbReference type="EC" id="2.3.1.269" evidence="9"/>
<evidence type="ECO:0000256" key="4">
    <source>
        <dbReference type="ARBA" id="ARBA00022679"/>
    </source>
</evidence>
<feature type="transmembrane region" description="Helical" evidence="9">
    <location>
        <begin position="90"/>
        <end position="109"/>
    </location>
</feature>
<keyword evidence="7 9" id="KW-0472">Membrane</keyword>
<name>A0ABY1PPK5_9BURK</name>
<evidence type="ECO:0000259" key="10">
    <source>
        <dbReference type="PROSITE" id="PS50263"/>
    </source>
</evidence>
<comment type="function">
    <text evidence="9">Catalyzes the phospholipid dependent N-acylation of the N-terminal cysteine of apolipoprotein, the last step in lipoprotein maturation.</text>
</comment>
<dbReference type="Proteomes" id="UP001158049">
    <property type="component" value="Unassembled WGS sequence"/>
</dbReference>
<keyword evidence="4 9" id="KW-0808">Transferase</keyword>
<sequence length="511" mass="55307">MPSETLSPALSRWSPLWAMLAGATAVLSFAPLTWWPVQIASLAVLLWLAVAQTAVRRSALVGWSFSFGWMVAGTHWLYTSLHDYGGLPGPMAIAAVLLLSAAMALYAGMAMAAGTWLRLRCALSPAATLLLVYPPLWAISEWLRNWVATGFPWIVSGYAHVSSPLAGYAPLVGVYGIGWLAALLAACAVLAFAGRRRLALALGAAVMVAGLALDQLAWTSPHGRPISVRLLQGNVPQEMKFNPDTANDTLALYHDMLTEARADLIATPETALPMMAHALPPDYLELLATFARQSKSNLLVGVPVSDGPGSYANSLLGLGMDGARNYRYDKHHLVPFGEFIPPGFRWFVDMMHIPLGDFTRGAVVQAPFSAAGQWVLPNICYEDLFGEEIADQIAASYFSGRPQPTMMLNVSNIAWFGDSIALPQHLQISQMRSLETRRPMLRATNTGATAIVDARGRVQAQLQPYTKDVLSGQVQGMSGYTPYILLGNVPVLTAAVLLLGAIWLRRREQKS</sequence>
<comment type="caution">
    <text evidence="11">The sequence shown here is derived from an EMBL/GenBank/DDBJ whole genome shotgun (WGS) entry which is preliminary data.</text>
</comment>
<reference evidence="11 12" key="1">
    <citation type="submission" date="2017-05" db="EMBL/GenBank/DDBJ databases">
        <authorList>
            <person name="Varghese N."/>
            <person name="Submissions S."/>
        </authorList>
    </citation>
    <scope>NUCLEOTIDE SEQUENCE [LARGE SCALE GENOMIC DNA]</scope>
    <source>
        <strain evidence="11 12">DSM 26001</strain>
    </source>
</reference>
<dbReference type="PANTHER" id="PTHR38686">
    <property type="entry name" value="APOLIPOPROTEIN N-ACYLTRANSFERASE"/>
    <property type="match status" value="1"/>
</dbReference>
<feature type="transmembrane region" description="Helical" evidence="9">
    <location>
        <begin position="20"/>
        <end position="48"/>
    </location>
</feature>
<evidence type="ECO:0000256" key="2">
    <source>
        <dbReference type="ARBA" id="ARBA00010065"/>
    </source>
</evidence>
<feature type="transmembrane region" description="Helical" evidence="9">
    <location>
        <begin position="172"/>
        <end position="192"/>
    </location>
</feature>
<dbReference type="Gene3D" id="3.60.110.10">
    <property type="entry name" value="Carbon-nitrogen hydrolase"/>
    <property type="match status" value="1"/>
</dbReference>
<dbReference type="PROSITE" id="PS50263">
    <property type="entry name" value="CN_HYDROLASE"/>
    <property type="match status" value="1"/>
</dbReference>
<evidence type="ECO:0000256" key="1">
    <source>
        <dbReference type="ARBA" id="ARBA00004651"/>
    </source>
</evidence>
<feature type="transmembrane region" description="Helical" evidence="9">
    <location>
        <begin position="199"/>
        <end position="218"/>
    </location>
</feature>
<dbReference type="InterPro" id="IPR045378">
    <property type="entry name" value="LNT_N"/>
</dbReference>
<evidence type="ECO:0000313" key="11">
    <source>
        <dbReference type="EMBL" id="SMP41328.1"/>
    </source>
</evidence>